<comment type="caution">
    <text evidence="2">The sequence shown here is derived from an EMBL/GenBank/DDBJ whole genome shotgun (WGS) entry which is preliminary data.</text>
</comment>
<reference evidence="2 3" key="1">
    <citation type="submission" date="2020-03" db="EMBL/GenBank/DDBJ databases">
        <title>Genomic Encyclopedia of Type Strains, Phase IV (KMG-IV): sequencing the most valuable type-strain genomes for metagenomic binning, comparative biology and taxonomic classification.</title>
        <authorList>
            <person name="Goeker M."/>
        </authorList>
    </citation>
    <scope>NUCLEOTIDE SEQUENCE [LARGE SCALE GENOMIC DNA]</scope>
    <source>
        <strain evidence="2 3">DSM 103870</strain>
    </source>
</reference>
<evidence type="ECO:0000313" key="2">
    <source>
        <dbReference type="EMBL" id="NIJ57194.1"/>
    </source>
</evidence>
<gene>
    <name evidence="2" type="ORF">FHS82_001020</name>
</gene>
<keyword evidence="3" id="KW-1185">Reference proteome</keyword>
<dbReference type="Gene3D" id="1.10.1750.10">
    <property type="match status" value="1"/>
</dbReference>
<accession>A0ABX0UY28</accession>
<evidence type="ECO:0000313" key="3">
    <source>
        <dbReference type="Proteomes" id="UP001429580"/>
    </source>
</evidence>
<proteinExistence type="predicted"/>
<dbReference type="RefSeq" id="WP_166949474.1">
    <property type="nucleotide sequence ID" value="NZ_JAASQI010000002.1"/>
</dbReference>
<feature type="domain" description="Chromosomal replication initiator DnaA C-terminal" evidence="1">
    <location>
        <begin position="87"/>
        <end position="156"/>
    </location>
</feature>
<dbReference type="InterPro" id="IPR013159">
    <property type="entry name" value="DnaA_C"/>
</dbReference>
<dbReference type="Proteomes" id="UP001429580">
    <property type="component" value="Unassembled WGS sequence"/>
</dbReference>
<protein>
    <submittedName>
        <fullName evidence="2">Chromosomal replication initiation ATPase DnaA</fullName>
    </submittedName>
</protein>
<organism evidence="2 3">
    <name type="scientific">Pseudochelatococcus lubricantis</name>
    <dbReference type="NCBI Taxonomy" id="1538102"/>
    <lineage>
        <taxon>Bacteria</taxon>
        <taxon>Pseudomonadati</taxon>
        <taxon>Pseudomonadota</taxon>
        <taxon>Alphaproteobacteria</taxon>
        <taxon>Hyphomicrobiales</taxon>
        <taxon>Chelatococcaceae</taxon>
        <taxon>Pseudochelatococcus</taxon>
    </lineage>
</organism>
<dbReference type="CDD" id="cd06571">
    <property type="entry name" value="Bac_DnaA_C"/>
    <property type="match status" value="1"/>
</dbReference>
<evidence type="ECO:0000259" key="1">
    <source>
        <dbReference type="SMART" id="SM00760"/>
    </source>
</evidence>
<sequence length="167" mass="18630">MDDRSGELARLSPACSEAAIAAYRDGVPVSVIAPALHVSAYTIDCVVRKARIEMLRERTAIVKHHAEMLDRAFEAEHQSNIWTAPPRAKEIVREVSVKFRVPLSSILRKHRHGNVARAAQMAMYRLAQEGRWSNPQIGSFLGGRDPSTVFYGVRRIKSLIEKGEVAV</sequence>
<dbReference type="SUPFAM" id="SSF48295">
    <property type="entry name" value="TrpR-like"/>
    <property type="match status" value="1"/>
</dbReference>
<dbReference type="EMBL" id="JAASQI010000002">
    <property type="protein sequence ID" value="NIJ57194.1"/>
    <property type="molecule type" value="Genomic_DNA"/>
</dbReference>
<dbReference type="Pfam" id="PF08299">
    <property type="entry name" value="Bac_DnaA_C"/>
    <property type="match status" value="1"/>
</dbReference>
<name>A0ABX0UY28_9HYPH</name>
<dbReference type="InterPro" id="IPR010921">
    <property type="entry name" value="Trp_repressor/repl_initiator"/>
</dbReference>
<dbReference type="SMART" id="SM00760">
    <property type="entry name" value="Bac_DnaA_C"/>
    <property type="match status" value="1"/>
</dbReference>